<feature type="transmembrane region" description="Helical" evidence="1">
    <location>
        <begin position="80"/>
        <end position="96"/>
    </location>
</feature>
<keyword evidence="1" id="KW-0812">Transmembrane</keyword>
<dbReference type="Pfam" id="PF07331">
    <property type="entry name" value="TctB"/>
    <property type="match status" value="1"/>
</dbReference>
<keyword evidence="1" id="KW-1133">Transmembrane helix</keyword>
<reference evidence="3 4" key="1">
    <citation type="submission" date="2022-04" db="EMBL/GenBank/DDBJ databases">
        <authorList>
            <person name="Ye Y.-Q."/>
            <person name="Du Z.-J."/>
        </authorList>
    </citation>
    <scope>NUCLEOTIDE SEQUENCE [LARGE SCALE GENOMIC DNA]</scope>
    <source>
        <strain evidence="3 4">A6E488</strain>
    </source>
</reference>
<keyword evidence="1" id="KW-0472">Membrane</keyword>
<dbReference type="InterPro" id="IPR009936">
    <property type="entry name" value="DUF1468"/>
</dbReference>
<name>A0AAW5R4A6_9HYPH</name>
<dbReference type="EMBL" id="JALIDZ010000007">
    <property type="protein sequence ID" value="MCT8973516.1"/>
    <property type="molecule type" value="Genomic_DNA"/>
</dbReference>
<feature type="domain" description="DUF1468" evidence="2">
    <location>
        <begin position="7"/>
        <end position="150"/>
    </location>
</feature>
<evidence type="ECO:0000259" key="2">
    <source>
        <dbReference type="Pfam" id="PF07331"/>
    </source>
</evidence>
<dbReference type="Proteomes" id="UP001320898">
    <property type="component" value="Unassembled WGS sequence"/>
</dbReference>
<protein>
    <submittedName>
        <fullName evidence="3">Tripartite tricarboxylate transporter TctB family protein</fullName>
    </submittedName>
</protein>
<dbReference type="AlphaFoldDB" id="A0AAW5R4A6"/>
<feature type="transmembrane region" description="Helical" evidence="1">
    <location>
        <begin position="7"/>
        <end position="26"/>
    </location>
</feature>
<evidence type="ECO:0000313" key="3">
    <source>
        <dbReference type="EMBL" id="MCT8973516.1"/>
    </source>
</evidence>
<comment type="caution">
    <text evidence="3">The sequence shown here is derived from an EMBL/GenBank/DDBJ whole genome shotgun (WGS) entry which is preliminary data.</text>
</comment>
<accession>A0AAW5R4A6</accession>
<proteinExistence type="predicted"/>
<evidence type="ECO:0000313" key="4">
    <source>
        <dbReference type="Proteomes" id="UP001320898"/>
    </source>
</evidence>
<organism evidence="3 4">
    <name type="scientific">Microbaculum marinisediminis</name>
    <dbReference type="NCBI Taxonomy" id="2931392"/>
    <lineage>
        <taxon>Bacteria</taxon>
        <taxon>Pseudomonadati</taxon>
        <taxon>Pseudomonadota</taxon>
        <taxon>Alphaproteobacteria</taxon>
        <taxon>Hyphomicrobiales</taxon>
        <taxon>Tepidamorphaceae</taxon>
        <taxon>Microbaculum</taxon>
    </lineage>
</organism>
<evidence type="ECO:0000256" key="1">
    <source>
        <dbReference type="SAM" id="Phobius"/>
    </source>
</evidence>
<feature type="transmembrane region" description="Helical" evidence="1">
    <location>
        <begin position="128"/>
        <end position="149"/>
    </location>
</feature>
<dbReference type="RefSeq" id="WP_261617079.1">
    <property type="nucleotide sequence ID" value="NZ_JALIDZ010000007.1"/>
</dbReference>
<gene>
    <name evidence="3" type="ORF">MUB46_16760</name>
</gene>
<feature type="transmembrane region" description="Helical" evidence="1">
    <location>
        <begin position="38"/>
        <end position="59"/>
    </location>
</feature>
<keyword evidence="4" id="KW-1185">Reference proteome</keyword>
<sequence length="160" mass="17234">MRFNDAISGAIFLAIGVFAFIHAGSFKHFPGVPYGPDLFPRIIAVMMAGGGLILIVSGLRGANQVPWVVLVDWARRRRSYELFLAVIGSMLGYILLSDALGFLLTGFLMLTGLFLVTRGIARLPSSAALAALVTGLIYLIFVEALRVPLPFGVIERLLVG</sequence>